<dbReference type="GeneID" id="30906734"/>
<dbReference type="RefSeq" id="XP_019912473.1">
    <property type="nucleotide sequence ID" value="XM_020056838.1"/>
</dbReference>
<evidence type="ECO:0000256" key="2">
    <source>
        <dbReference type="SAM" id="Phobius"/>
    </source>
</evidence>
<dbReference type="VEuPathDB" id="PlasmoDB:PCOAH_00000150"/>
<name>A0A1B1DSL1_9APIC</name>
<organism evidence="3 4">
    <name type="scientific">Plasmodium coatneyi</name>
    <dbReference type="NCBI Taxonomy" id="208452"/>
    <lineage>
        <taxon>Eukaryota</taxon>
        <taxon>Sar</taxon>
        <taxon>Alveolata</taxon>
        <taxon>Apicomplexa</taxon>
        <taxon>Aconoidasida</taxon>
        <taxon>Haemosporida</taxon>
        <taxon>Plasmodiidae</taxon>
        <taxon>Plasmodium</taxon>
    </lineage>
</organism>
<keyword evidence="2" id="KW-1133">Transmembrane helix</keyword>
<keyword evidence="2" id="KW-0472">Membrane</keyword>
<evidence type="ECO:0000256" key="1">
    <source>
        <dbReference type="SAM" id="MobiDB-lite"/>
    </source>
</evidence>
<evidence type="ECO:0000313" key="3">
    <source>
        <dbReference type="EMBL" id="ANQ05778.1"/>
    </source>
</evidence>
<reference evidence="4" key="1">
    <citation type="submission" date="2016-06" db="EMBL/GenBank/DDBJ databases">
        <title>First high quality genome sequence of Plasmodium coatneyi using continuous long reads from single molecule, real-time sequencing.</title>
        <authorList>
            <person name="Chien J.-T."/>
            <person name="Pakala S.B."/>
            <person name="Geraldo J.A."/>
            <person name="Lapp S.A."/>
            <person name="Barnwell J.W."/>
            <person name="Kissinger J.C."/>
            <person name="Galinski M.R."/>
            <person name="Humphrey J.C."/>
        </authorList>
    </citation>
    <scope>NUCLEOTIDE SEQUENCE [LARGE SCALE GENOMIC DNA]</scope>
    <source>
        <strain evidence="4">Hackeri</strain>
    </source>
</reference>
<sequence length="103" mass="12113">MLVRLFKITGSTNPYTTTPDDISAIKSALGGCHLNREGYFFTDPRFLQGVFAGILVFYVMLYYTRRYKNRVNNFPRSDSFTYVNLPNQGPYREYPEDEMEQMR</sequence>
<dbReference type="EMBL" id="CP016239">
    <property type="protein sequence ID" value="ANQ05778.1"/>
    <property type="molecule type" value="Genomic_DNA"/>
</dbReference>
<dbReference type="OrthoDB" id="380332at2759"/>
<proteinExistence type="predicted"/>
<accession>A0A1B1DSL1</accession>
<dbReference type="Proteomes" id="UP000092716">
    <property type="component" value="Chromosome 1"/>
</dbReference>
<protein>
    <submittedName>
        <fullName evidence="3">Uncharacterized protein</fullName>
    </submittedName>
</protein>
<feature type="region of interest" description="Disordered" evidence="1">
    <location>
        <begin position="79"/>
        <end position="103"/>
    </location>
</feature>
<dbReference type="AlphaFoldDB" id="A0A1B1DSL1"/>
<keyword evidence="2" id="KW-0812">Transmembrane</keyword>
<feature type="transmembrane region" description="Helical" evidence="2">
    <location>
        <begin position="46"/>
        <end position="64"/>
    </location>
</feature>
<keyword evidence="4" id="KW-1185">Reference proteome</keyword>
<evidence type="ECO:0000313" key="4">
    <source>
        <dbReference type="Proteomes" id="UP000092716"/>
    </source>
</evidence>
<dbReference type="KEGG" id="pcot:PCOAH_00000150"/>
<gene>
    <name evidence="3" type="ORF">PCOAH_00000150</name>
</gene>